<protein>
    <submittedName>
        <fullName evidence="2">Uncharacterized protein</fullName>
    </submittedName>
</protein>
<dbReference type="AlphaFoldDB" id="A0A0L0T2X3"/>
<feature type="region of interest" description="Disordered" evidence="1">
    <location>
        <begin position="71"/>
        <end position="106"/>
    </location>
</feature>
<dbReference type="Proteomes" id="UP000054350">
    <property type="component" value="Unassembled WGS sequence"/>
</dbReference>
<name>A0A0L0T2X3_ALLM3</name>
<dbReference type="EMBL" id="GG745359">
    <property type="protein sequence ID" value="KNE69081.1"/>
    <property type="molecule type" value="Genomic_DNA"/>
</dbReference>
<proteinExistence type="predicted"/>
<evidence type="ECO:0000256" key="1">
    <source>
        <dbReference type="SAM" id="MobiDB-lite"/>
    </source>
</evidence>
<gene>
    <name evidence="2" type="ORF">AMAG_13952</name>
</gene>
<dbReference type="OrthoDB" id="8954335at2759"/>
<accession>A0A0L0T2X3</accession>
<reference evidence="3" key="2">
    <citation type="submission" date="2009-11" db="EMBL/GenBank/DDBJ databases">
        <title>The Genome Sequence of Allomyces macrogynus strain ATCC 38327.</title>
        <authorList>
            <consortium name="The Broad Institute Genome Sequencing Platform"/>
            <person name="Russ C."/>
            <person name="Cuomo C."/>
            <person name="Shea T."/>
            <person name="Young S.K."/>
            <person name="Zeng Q."/>
            <person name="Koehrsen M."/>
            <person name="Haas B."/>
            <person name="Borodovsky M."/>
            <person name="Guigo R."/>
            <person name="Alvarado L."/>
            <person name="Berlin A."/>
            <person name="Borenstein D."/>
            <person name="Chen Z."/>
            <person name="Engels R."/>
            <person name="Freedman E."/>
            <person name="Gellesch M."/>
            <person name="Goldberg J."/>
            <person name="Griggs A."/>
            <person name="Gujja S."/>
            <person name="Heiman D."/>
            <person name="Hepburn T."/>
            <person name="Howarth C."/>
            <person name="Jen D."/>
            <person name="Larson L."/>
            <person name="Lewis B."/>
            <person name="Mehta T."/>
            <person name="Park D."/>
            <person name="Pearson M."/>
            <person name="Roberts A."/>
            <person name="Saif S."/>
            <person name="Shenoy N."/>
            <person name="Sisk P."/>
            <person name="Stolte C."/>
            <person name="Sykes S."/>
            <person name="Walk T."/>
            <person name="White J."/>
            <person name="Yandava C."/>
            <person name="Burger G."/>
            <person name="Gray M.W."/>
            <person name="Holland P.W.H."/>
            <person name="King N."/>
            <person name="Lang F.B.F."/>
            <person name="Roger A.J."/>
            <person name="Ruiz-Trillo I."/>
            <person name="Lander E."/>
            <person name="Nusbaum C."/>
        </authorList>
    </citation>
    <scope>NUCLEOTIDE SEQUENCE [LARGE SCALE GENOMIC DNA]</scope>
    <source>
        <strain evidence="3">ATCC 38327</strain>
    </source>
</reference>
<keyword evidence="3" id="KW-1185">Reference proteome</keyword>
<dbReference type="SUPFAM" id="SSF52540">
    <property type="entry name" value="P-loop containing nucleoside triphosphate hydrolases"/>
    <property type="match status" value="1"/>
</dbReference>
<evidence type="ECO:0000313" key="3">
    <source>
        <dbReference type="Proteomes" id="UP000054350"/>
    </source>
</evidence>
<dbReference type="Gene3D" id="3.40.50.300">
    <property type="entry name" value="P-loop containing nucleotide triphosphate hydrolases"/>
    <property type="match status" value="1"/>
</dbReference>
<dbReference type="InterPro" id="IPR027417">
    <property type="entry name" value="P-loop_NTPase"/>
</dbReference>
<feature type="compositionally biased region" description="Low complexity" evidence="1">
    <location>
        <begin position="71"/>
        <end position="84"/>
    </location>
</feature>
<evidence type="ECO:0000313" key="2">
    <source>
        <dbReference type="EMBL" id="KNE69081.1"/>
    </source>
</evidence>
<feature type="region of interest" description="Disordered" evidence="1">
    <location>
        <begin position="162"/>
        <end position="182"/>
    </location>
</feature>
<organism evidence="2 3">
    <name type="scientific">Allomyces macrogynus (strain ATCC 38327)</name>
    <name type="common">Allomyces javanicus var. macrogynus</name>
    <dbReference type="NCBI Taxonomy" id="578462"/>
    <lineage>
        <taxon>Eukaryota</taxon>
        <taxon>Fungi</taxon>
        <taxon>Fungi incertae sedis</taxon>
        <taxon>Blastocladiomycota</taxon>
        <taxon>Blastocladiomycetes</taxon>
        <taxon>Blastocladiales</taxon>
        <taxon>Blastocladiaceae</taxon>
        <taxon>Allomyces</taxon>
    </lineage>
</organism>
<reference evidence="2 3" key="1">
    <citation type="submission" date="2009-11" db="EMBL/GenBank/DDBJ databases">
        <title>Annotation of Allomyces macrogynus ATCC 38327.</title>
        <authorList>
            <consortium name="The Broad Institute Genome Sequencing Platform"/>
            <person name="Russ C."/>
            <person name="Cuomo C."/>
            <person name="Burger G."/>
            <person name="Gray M.W."/>
            <person name="Holland P.W.H."/>
            <person name="King N."/>
            <person name="Lang F.B.F."/>
            <person name="Roger A.J."/>
            <person name="Ruiz-Trillo I."/>
            <person name="Young S.K."/>
            <person name="Zeng Q."/>
            <person name="Gargeya S."/>
            <person name="Fitzgerald M."/>
            <person name="Haas B."/>
            <person name="Abouelleil A."/>
            <person name="Alvarado L."/>
            <person name="Arachchi H.M."/>
            <person name="Berlin A."/>
            <person name="Chapman S.B."/>
            <person name="Gearin G."/>
            <person name="Goldberg J."/>
            <person name="Griggs A."/>
            <person name="Gujja S."/>
            <person name="Hansen M."/>
            <person name="Heiman D."/>
            <person name="Howarth C."/>
            <person name="Larimer J."/>
            <person name="Lui A."/>
            <person name="MacDonald P.J.P."/>
            <person name="McCowen C."/>
            <person name="Montmayeur A."/>
            <person name="Murphy C."/>
            <person name="Neiman D."/>
            <person name="Pearson M."/>
            <person name="Priest M."/>
            <person name="Roberts A."/>
            <person name="Saif S."/>
            <person name="Shea T."/>
            <person name="Sisk P."/>
            <person name="Stolte C."/>
            <person name="Sykes S."/>
            <person name="Wortman J."/>
            <person name="Nusbaum C."/>
            <person name="Birren B."/>
        </authorList>
    </citation>
    <scope>NUCLEOTIDE SEQUENCE [LARGE SCALE GENOMIC DNA]</scope>
    <source>
        <strain evidence="2 3">ATCC 38327</strain>
    </source>
</reference>
<feature type="region of interest" description="Disordered" evidence="1">
    <location>
        <begin position="210"/>
        <end position="236"/>
    </location>
</feature>
<sequence length="236" mass="24182">MTVPPSIGARARTLVAAGVHGILGVHDLSQPRTRDAAERAVRAMQAPAGSTVPVLLVGTKSDLVPGFLNQQQPAHQQAQAAARRQQQHHRDPTRRTVPTMSVDSPGADGRPHVLAMSMDAPPAPEAFAPFLNQVIATRWPSAGTGSSAYGYDAARAHIADDGCRDSPAPGPRTASRGASDHAAISGVKGASIGPEPLPVLAAPPVVPLGGALGMQRAAGSTSVPRASAANGDAWRR</sequence>
<dbReference type="VEuPathDB" id="FungiDB:AMAG_13952"/>